<reference evidence="2" key="1">
    <citation type="submission" date="2014-03" db="EMBL/GenBank/DDBJ databases">
        <title>The Genome Sequence of Puccinia striiformis f. sp. tritici PST-78.</title>
        <authorList>
            <consortium name="The Broad Institute Genome Sequencing Platform"/>
            <person name="Cuomo C."/>
            <person name="Hulbert S."/>
            <person name="Chen X."/>
            <person name="Walker B."/>
            <person name="Young S.K."/>
            <person name="Zeng Q."/>
            <person name="Gargeya S."/>
            <person name="Fitzgerald M."/>
            <person name="Haas B."/>
            <person name="Abouelleil A."/>
            <person name="Alvarado L."/>
            <person name="Arachchi H.M."/>
            <person name="Berlin A.M."/>
            <person name="Chapman S.B."/>
            <person name="Goldberg J."/>
            <person name="Griggs A."/>
            <person name="Gujja S."/>
            <person name="Hansen M."/>
            <person name="Howarth C."/>
            <person name="Imamovic A."/>
            <person name="Larimer J."/>
            <person name="McCowan C."/>
            <person name="Montmayeur A."/>
            <person name="Murphy C."/>
            <person name="Neiman D."/>
            <person name="Pearson M."/>
            <person name="Priest M."/>
            <person name="Roberts A."/>
            <person name="Saif S."/>
            <person name="Shea T."/>
            <person name="Sisk P."/>
            <person name="Sykes S."/>
            <person name="Wortman J."/>
            <person name="Nusbaum C."/>
            <person name="Birren B."/>
        </authorList>
    </citation>
    <scope>NUCLEOTIDE SEQUENCE [LARGE SCALE GENOMIC DNA]</scope>
    <source>
        <strain evidence="2">race PST-78</strain>
    </source>
</reference>
<accession>A0A0L0VVI3</accession>
<proteinExistence type="predicted"/>
<sequence length="193" mass="21397">MNLPYDLSLLASFPSTNFVLGYNVGLPKMIVWMGENNSFFSGIYRTVHISIESCQFWIKLLLASFKRLLKLACEHVPLPAKLDRMVASELISGAAIRYKLGRCALSESQTPGPILSLGRWAIHLAAELPSSNRVAAPDVDSDATIQARFAGSVHANSQGASWIFAATFTYLYFFAEHCEKCEPSYCRKVLNPM</sequence>
<protein>
    <submittedName>
        <fullName evidence="1">Uncharacterized protein</fullName>
    </submittedName>
</protein>
<gene>
    <name evidence="1" type="ORF">PSTG_03935</name>
</gene>
<name>A0A0L0VVI3_9BASI</name>
<evidence type="ECO:0000313" key="1">
    <source>
        <dbReference type="EMBL" id="KNF02985.1"/>
    </source>
</evidence>
<dbReference type="EMBL" id="AJIL01000020">
    <property type="protein sequence ID" value="KNF02985.1"/>
    <property type="molecule type" value="Genomic_DNA"/>
</dbReference>
<organism evidence="1 2">
    <name type="scientific">Puccinia striiformis f. sp. tritici PST-78</name>
    <dbReference type="NCBI Taxonomy" id="1165861"/>
    <lineage>
        <taxon>Eukaryota</taxon>
        <taxon>Fungi</taxon>
        <taxon>Dikarya</taxon>
        <taxon>Basidiomycota</taxon>
        <taxon>Pucciniomycotina</taxon>
        <taxon>Pucciniomycetes</taxon>
        <taxon>Pucciniales</taxon>
        <taxon>Pucciniaceae</taxon>
        <taxon>Puccinia</taxon>
    </lineage>
</organism>
<dbReference type="AlphaFoldDB" id="A0A0L0VVI3"/>
<dbReference type="Proteomes" id="UP000054564">
    <property type="component" value="Unassembled WGS sequence"/>
</dbReference>
<keyword evidence="2" id="KW-1185">Reference proteome</keyword>
<evidence type="ECO:0000313" key="2">
    <source>
        <dbReference type="Proteomes" id="UP000054564"/>
    </source>
</evidence>
<comment type="caution">
    <text evidence="1">The sequence shown here is derived from an EMBL/GenBank/DDBJ whole genome shotgun (WGS) entry which is preliminary data.</text>
</comment>